<keyword evidence="12 17" id="KW-1133">Transmembrane helix</keyword>
<dbReference type="PANTHER" id="PTHR13872">
    <property type="entry name" value="DOLICHYL-DIPHOSPHOOLIGOSACCHARIDE--PROTEIN GLYCOSYLTRANSFERASE SUBUNIT"/>
    <property type="match status" value="1"/>
</dbReference>
<accession>A0A9K3PMW8</accession>
<keyword evidence="21" id="KW-1185">Reference proteome</keyword>
<reference evidence="20" key="2">
    <citation type="submission" date="2021-04" db="EMBL/GenBank/DDBJ databases">
        <authorList>
            <person name="Podell S."/>
        </authorList>
    </citation>
    <scope>NUCLEOTIDE SEQUENCE</scope>
    <source>
        <strain evidence="20">Hildebrandi</strain>
    </source>
</reference>
<evidence type="ECO:0000256" key="16">
    <source>
        <dbReference type="SAM" id="MobiDB-lite"/>
    </source>
</evidence>
<feature type="region of interest" description="Disordered" evidence="16">
    <location>
        <begin position="964"/>
        <end position="985"/>
    </location>
</feature>
<evidence type="ECO:0000256" key="6">
    <source>
        <dbReference type="ARBA" id="ARBA00012605"/>
    </source>
</evidence>
<evidence type="ECO:0000256" key="13">
    <source>
        <dbReference type="ARBA" id="ARBA00023136"/>
    </source>
</evidence>
<keyword evidence="14" id="KW-0464">Manganese</keyword>
<evidence type="ECO:0000256" key="15">
    <source>
        <dbReference type="ARBA" id="ARBA00048829"/>
    </source>
</evidence>
<dbReference type="GO" id="GO:0016020">
    <property type="term" value="C:membrane"/>
    <property type="evidence" value="ECO:0007669"/>
    <property type="project" value="InterPro"/>
</dbReference>
<feature type="transmembrane region" description="Helical" evidence="17">
    <location>
        <begin position="309"/>
        <end position="328"/>
    </location>
</feature>
<dbReference type="GO" id="GO:0004579">
    <property type="term" value="F:dolichyl-diphosphooligosaccharide-protein glycotransferase activity"/>
    <property type="evidence" value="ECO:0007669"/>
    <property type="project" value="UniProtKB-EC"/>
</dbReference>
<dbReference type="PANTHER" id="PTHR13872:SF1">
    <property type="entry name" value="DOLICHYL-DIPHOSPHOOLIGOSACCHARIDE--PROTEIN GLYCOSYLTRANSFERASE SUBUNIT STT3B"/>
    <property type="match status" value="1"/>
</dbReference>
<keyword evidence="10" id="KW-0479">Metal-binding</keyword>
<feature type="transmembrane region" description="Helical" evidence="17">
    <location>
        <begin position="372"/>
        <end position="393"/>
    </location>
</feature>
<comment type="pathway">
    <text evidence="4">Protein modification; protein glycosylation.</text>
</comment>
<feature type="transmembrane region" description="Helical" evidence="17">
    <location>
        <begin position="432"/>
        <end position="452"/>
    </location>
</feature>
<dbReference type="FunFam" id="3.40.50.12610:FF:000003">
    <property type="entry name" value="Oligosaccharyl transferase-like protein"/>
    <property type="match status" value="1"/>
</dbReference>
<evidence type="ECO:0000256" key="14">
    <source>
        <dbReference type="ARBA" id="ARBA00023211"/>
    </source>
</evidence>
<protein>
    <recommendedName>
        <fullName evidence="6">dolichyl-diphosphooligosaccharide--protein glycotransferase</fullName>
        <ecNumber evidence="6">2.4.99.18</ecNumber>
    </recommendedName>
</protein>
<comment type="cofactor">
    <cofactor evidence="1">
        <name>Mn(2+)</name>
        <dbReference type="ChEBI" id="CHEBI:29035"/>
    </cofactor>
</comment>
<evidence type="ECO:0000256" key="4">
    <source>
        <dbReference type="ARBA" id="ARBA00004922"/>
    </source>
</evidence>
<keyword evidence="7" id="KW-0328">Glycosyltransferase</keyword>
<dbReference type="AlphaFoldDB" id="A0A9K3PMW8"/>
<feature type="transmembrane region" description="Helical" evidence="17">
    <location>
        <begin position="42"/>
        <end position="63"/>
    </location>
</feature>
<dbReference type="EC" id="2.4.99.18" evidence="6"/>
<keyword evidence="13 17" id="KW-0472">Membrane</keyword>
<evidence type="ECO:0000256" key="17">
    <source>
        <dbReference type="SAM" id="Phobius"/>
    </source>
</evidence>
<evidence type="ECO:0000256" key="8">
    <source>
        <dbReference type="ARBA" id="ARBA00022679"/>
    </source>
</evidence>
<gene>
    <name evidence="20" type="ORF">IV203_009222</name>
</gene>
<dbReference type="InterPro" id="IPR003674">
    <property type="entry name" value="Oligo_trans_STT3"/>
</dbReference>
<comment type="subcellular location">
    <subcellularLocation>
        <location evidence="3">Endomembrane system</location>
        <topology evidence="3">Multi-pass membrane protein</topology>
    </subcellularLocation>
</comment>
<evidence type="ECO:0000313" key="20">
    <source>
        <dbReference type="EMBL" id="KAG7353173.1"/>
    </source>
</evidence>
<feature type="transmembrane region" description="Helical" evidence="17">
    <location>
        <begin position="233"/>
        <end position="251"/>
    </location>
</feature>
<dbReference type="GO" id="GO:0046872">
    <property type="term" value="F:metal ion binding"/>
    <property type="evidence" value="ECO:0007669"/>
    <property type="project" value="UniProtKB-KW"/>
</dbReference>
<evidence type="ECO:0000259" key="18">
    <source>
        <dbReference type="Pfam" id="PF02516"/>
    </source>
</evidence>
<evidence type="ECO:0000256" key="5">
    <source>
        <dbReference type="ARBA" id="ARBA00010810"/>
    </source>
</evidence>
<keyword evidence="11" id="KW-0460">Magnesium</keyword>
<keyword evidence="9 17" id="KW-0812">Transmembrane</keyword>
<evidence type="ECO:0000259" key="19">
    <source>
        <dbReference type="Pfam" id="PF21436"/>
    </source>
</evidence>
<dbReference type="EMBL" id="JAGRRH010000017">
    <property type="protein sequence ID" value="KAG7353173.1"/>
    <property type="molecule type" value="Genomic_DNA"/>
</dbReference>
<dbReference type="Pfam" id="PF21436">
    <property type="entry name" value="STT3-PglB_core"/>
    <property type="match status" value="1"/>
</dbReference>
<feature type="domain" description="STT3/PglB/AglB core" evidence="19">
    <location>
        <begin position="637"/>
        <end position="693"/>
    </location>
</feature>
<comment type="similarity">
    <text evidence="5">Belongs to the STT3 family.</text>
</comment>
<dbReference type="InterPro" id="IPR048307">
    <property type="entry name" value="STT3_N"/>
</dbReference>
<dbReference type="InterPro" id="IPR048999">
    <property type="entry name" value="STT3-PglB_core"/>
</dbReference>
<dbReference type="Proteomes" id="UP000693970">
    <property type="component" value="Unassembled WGS sequence"/>
</dbReference>
<comment type="catalytic activity">
    <reaction evidence="15">
        <text>a di-trans,poly-cis-dolichyl diphosphooligosaccharide + L-asparaginyl-[protein] = N(4)-(oligosaccharide-(1-&gt;4)-N-acetyl-beta-D-glucosaminyl-(1-&gt;4)-N-acetyl-beta-D-glucosaminyl)-L-asparaginyl-[protein] + a di-trans,poly-cis-dolichyl diphosphate + H(+)</text>
        <dbReference type="Rhea" id="RHEA:22980"/>
        <dbReference type="Rhea" id="RHEA-COMP:12804"/>
        <dbReference type="Rhea" id="RHEA-COMP:12805"/>
        <dbReference type="Rhea" id="RHEA-COMP:19506"/>
        <dbReference type="Rhea" id="RHEA-COMP:19509"/>
        <dbReference type="ChEBI" id="CHEBI:15378"/>
        <dbReference type="ChEBI" id="CHEBI:50347"/>
        <dbReference type="ChEBI" id="CHEBI:57497"/>
        <dbReference type="ChEBI" id="CHEBI:57570"/>
        <dbReference type="ChEBI" id="CHEBI:132529"/>
        <dbReference type="EC" id="2.4.99.18"/>
    </reaction>
</comment>
<keyword evidence="8" id="KW-0808">Transferase</keyword>
<evidence type="ECO:0000313" key="21">
    <source>
        <dbReference type="Proteomes" id="UP000693970"/>
    </source>
</evidence>
<reference evidence="20" key="1">
    <citation type="journal article" date="2021" name="Sci. Rep.">
        <title>Diploid genomic architecture of Nitzschia inconspicua, an elite biomass production diatom.</title>
        <authorList>
            <person name="Oliver A."/>
            <person name="Podell S."/>
            <person name="Pinowska A."/>
            <person name="Traller J.C."/>
            <person name="Smith S.R."/>
            <person name="McClure R."/>
            <person name="Beliaev A."/>
            <person name="Bohutskyi P."/>
            <person name="Hill E.A."/>
            <person name="Rabines A."/>
            <person name="Zheng H."/>
            <person name="Allen L.Z."/>
            <person name="Kuo A."/>
            <person name="Grigoriev I.V."/>
            <person name="Allen A.E."/>
            <person name="Hazlebeck D."/>
            <person name="Allen E.E."/>
        </authorList>
    </citation>
    <scope>NUCLEOTIDE SEQUENCE</scope>
    <source>
        <strain evidence="20">Hildebrandi</strain>
    </source>
</reference>
<feature type="compositionally biased region" description="Basic and acidic residues" evidence="16">
    <location>
        <begin position="865"/>
        <end position="876"/>
    </location>
</feature>
<sequence length="985" mass="109936">MAKSSSAPSSSVSAKATAKTANVAGVDTPTEGVATDNDASTLYSYAWVGVIAYFIILIIYNAYRIRMAAIDEYGPVIHEFDPYFNYRATEYLYEHGAKAFFEWFDYMVWYPLGRPVGTTIYPGMQFTAVYIKRYLLDNWSLNDVCCYIPAWFGAIATVVVGLLTYECSIPCNSSSSLAQWLMDLIWGGKSETTPDNRPLALGIFSPALECATFAAGMMAIVPAHLMRSVGGGYDNESIANTAMVLTFYFWVRSLRNDNSAWMGALAGLAYFYMVAAWGGYIFVLNLVGVHAAALVAFGRYSPKVYLSYTLFYVIGTSLAIQVPVVGWAPLKSLEQLGPCAVFCGYQLLRICDYLKGKKELTRGQMFKLRARVFLIAGACTILLIMAVAPKGYFGPMSSRVRGLFVKHTKTGNPLVDSVAEHQPASSRAYFQYLHHVCSLAPIGFIMVMANLSDSSSFLLVWGMTSYFFSHKMVRLILLTAPIGSTLGGIAAGRMFTWSIRQWWENDGMTDSEDSASGGQSAKAATAAASKKGIKSKKPIRRTTSSDGFESLAQIKSSFGEILSTSEGLLARRTISCLLLVLGYLLGVNFTNYSWRLSQDLSNPTIIVKARLRDGKIIKLDDYREAYWWLRDNTPPDSRIMAWWDYGYQITAIANRTTIADGNTWNHEHIALLGKALTASEEEGYEIARHLADYVLIWGGGGGDDLAKSPHLARIANSVYRDHCPPGDPTCRAFGFIDRQGTPSPMMERSLLYRLHGNQIKKGVNADKEKWEEVYRSKYGRVRIYKIKGVSEESKAWVSDPANRVCDVPGSWFCPGQYPPGLANILSRKKDFAQLEDFNRGEADEEYQKQYFEMLNNPEKAQKLARQVEREQKEKQAVEGGSEAPPRDETAKKKVDEIYNTWEDTEDTTLMWSLITNNQVDDLKMWLEEDPTVAFIRSRDGRGPMWWAFEQRNEEITKLLMAAGVPHSDRDAKGNTPVDLLEGSGK</sequence>
<dbReference type="Pfam" id="PF02516">
    <property type="entry name" value="STT3"/>
    <property type="match status" value="2"/>
</dbReference>
<evidence type="ECO:0000256" key="9">
    <source>
        <dbReference type="ARBA" id="ARBA00022692"/>
    </source>
</evidence>
<comment type="cofactor">
    <cofactor evidence="2">
        <name>Mg(2+)</name>
        <dbReference type="ChEBI" id="CHEBI:18420"/>
    </cofactor>
</comment>
<feature type="region of interest" description="Disordered" evidence="16">
    <location>
        <begin position="865"/>
        <end position="891"/>
    </location>
</feature>
<dbReference type="GO" id="GO:0012505">
    <property type="term" value="C:endomembrane system"/>
    <property type="evidence" value="ECO:0007669"/>
    <property type="project" value="UniProtKB-SubCell"/>
</dbReference>
<comment type="caution">
    <text evidence="20">The sequence shown here is derived from an EMBL/GenBank/DDBJ whole genome shotgun (WGS) entry which is preliminary data.</text>
</comment>
<proteinExistence type="inferred from homology"/>
<feature type="transmembrane region" description="Helical" evidence="17">
    <location>
        <begin position="199"/>
        <end position="221"/>
    </location>
</feature>
<evidence type="ECO:0000256" key="3">
    <source>
        <dbReference type="ARBA" id="ARBA00004127"/>
    </source>
</evidence>
<evidence type="ECO:0000256" key="1">
    <source>
        <dbReference type="ARBA" id="ARBA00001936"/>
    </source>
</evidence>
<organism evidence="20 21">
    <name type="scientific">Nitzschia inconspicua</name>
    <dbReference type="NCBI Taxonomy" id="303405"/>
    <lineage>
        <taxon>Eukaryota</taxon>
        <taxon>Sar</taxon>
        <taxon>Stramenopiles</taxon>
        <taxon>Ochrophyta</taxon>
        <taxon>Bacillariophyta</taxon>
        <taxon>Bacillariophyceae</taxon>
        <taxon>Bacillariophycidae</taxon>
        <taxon>Bacillariales</taxon>
        <taxon>Bacillariaceae</taxon>
        <taxon>Nitzschia</taxon>
    </lineage>
</organism>
<dbReference type="OrthoDB" id="10261066at2759"/>
<evidence type="ECO:0000256" key="2">
    <source>
        <dbReference type="ARBA" id="ARBA00001946"/>
    </source>
</evidence>
<feature type="transmembrane region" description="Helical" evidence="17">
    <location>
        <begin position="271"/>
        <end position="297"/>
    </location>
</feature>
<feature type="domain" description="Oligosaccharyl transferase STT3 N-terminal" evidence="18">
    <location>
        <begin position="56"/>
        <end position="166"/>
    </location>
</feature>
<name>A0A9K3PMW8_9STRA</name>
<evidence type="ECO:0000256" key="7">
    <source>
        <dbReference type="ARBA" id="ARBA00022676"/>
    </source>
</evidence>
<evidence type="ECO:0000256" key="10">
    <source>
        <dbReference type="ARBA" id="ARBA00022723"/>
    </source>
</evidence>
<feature type="transmembrane region" description="Helical" evidence="17">
    <location>
        <begin position="472"/>
        <end position="491"/>
    </location>
</feature>
<feature type="domain" description="Oligosaccharyl transferase STT3 N-terminal" evidence="18">
    <location>
        <begin position="210"/>
        <end position="479"/>
    </location>
</feature>
<evidence type="ECO:0000256" key="12">
    <source>
        <dbReference type="ARBA" id="ARBA00022989"/>
    </source>
</evidence>
<evidence type="ECO:0000256" key="11">
    <source>
        <dbReference type="ARBA" id="ARBA00022842"/>
    </source>
</evidence>